<dbReference type="GO" id="GO:0005096">
    <property type="term" value="F:GTPase activator activity"/>
    <property type="evidence" value="ECO:0007669"/>
    <property type="project" value="UniProtKB-KW"/>
</dbReference>
<dbReference type="PANTHER" id="PTHR12659:SF7">
    <property type="entry name" value="CROSSVEINLESS C, ISOFORM C"/>
    <property type="match status" value="1"/>
</dbReference>
<feature type="compositionally biased region" description="Polar residues" evidence="3">
    <location>
        <begin position="104"/>
        <end position="117"/>
    </location>
</feature>
<dbReference type="Proteomes" id="UP000275846">
    <property type="component" value="Unassembled WGS sequence"/>
</dbReference>
<evidence type="ECO:0000259" key="4">
    <source>
        <dbReference type="PROSITE" id="PS50238"/>
    </source>
</evidence>
<keyword evidence="2" id="KW-0597">Phosphoprotein</keyword>
<reference evidence="8" key="1">
    <citation type="submission" date="2016-06" db="UniProtKB">
        <authorList>
            <consortium name="WormBaseParasite"/>
        </authorList>
    </citation>
    <scope>IDENTIFICATION</scope>
</reference>
<dbReference type="InterPro" id="IPR002913">
    <property type="entry name" value="START_lipid-bd_dom"/>
</dbReference>
<name>A0A183SGL7_SCHSO</name>
<feature type="domain" description="START" evidence="5">
    <location>
        <begin position="710"/>
        <end position="837"/>
    </location>
</feature>
<dbReference type="GO" id="GO:0030036">
    <property type="term" value="P:actin cytoskeleton organization"/>
    <property type="evidence" value="ECO:0007669"/>
    <property type="project" value="TreeGrafter"/>
</dbReference>
<dbReference type="InterPro" id="IPR000198">
    <property type="entry name" value="RhoGAP_dom"/>
</dbReference>
<dbReference type="Pfam" id="PF00620">
    <property type="entry name" value="RhoGAP"/>
    <property type="match status" value="1"/>
</dbReference>
<dbReference type="PANTHER" id="PTHR12659">
    <property type="entry name" value="RHO-TYPE GTPASE ACTIVATING PROTEIN"/>
    <property type="match status" value="1"/>
</dbReference>
<evidence type="ECO:0000256" key="1">
    <source>
        <dbReference type="ARBA" id="ARBA00022468"/>
    </source>
</evidence>
<proteinExistence type="predicted"/>
<dbReference type="SUPFAM" id="SSF48350">
    <property type="entry name" value="GTPase activation domain, GAP"/>
    <property type="match status" value="1"/>
</dbReference>
<protein>
    <submittedName>
        <fullName evidence="8">Rho-GAP domain-containing protein</fullName>
    </submittedName>
</protein>
<sequence>MNYSENYLGPSNDTNSVYLSKAESRMKQNVNSPVNCYPVGYSKHDLPHQSLDGQFGFAMGENEDSFVKDSIDLGEERLINIRTGSFFSRIYERHKGKSPDSMHRTSSPNQCSRSSSACQTEILPGSTLEDYMLKTSVASLSPKPKAMRQSPKHRENHRKTVNLALPSMELDPVLAILESDVDQLDRFRDQFRKTGVRSREKPLASIKGFSNLRERRNLHTGAEDTECPTSQLDKSDFDNTAPAPLTVNEKFLNETSEGLSSQINELIELEFQPRSARTTGNQKSATMQLPTHAKAPQARSELHLAEMVDSENQPLSKSHVLLSAVGTETHHANSGSNENDTTVPGDVETSKTNEIQHSTPISIDNTHVHPDAMSAPLSADPAASFPSPPELIGDSSQENTFTMSTAIPTRQFLNKRSFGGSIFGQSLSAWTRRVGYPFPPCISNMMEHLQQVGHMAPGIFRRAGGRLRIQALRNCLEKDINWNSFSDWQPYDVADVVKQYFRELPECLLTNKLSANLIHIYTHSTESNLSILRWAVISLPDENRIALQSLLYFLNGLANRSSVTQMGSNNLAICFTPTLFHLSKYPRRRRWVDNGNRIEPRELEEHNAAQKCLCAMITNALDLFMISEETLIKCHLDVDYTDIPVLSRILVGSDLNSWLQDEVASLIKETSETKSSSGAGEDLSSFQIAFKPPPKRQGIVGVENFLRTWRCSMVISGVGISELFDRFWNHRASWDENVLRVGVLEQLSDSVQVQRLLLDERAPQPARECRLLRGNVLVHKTGAIAIVSQSVNHGSVVPEVPPELLPSAHFFKEHALLEPLQQETSCCITMISQVDLK</sequence>
<dbReference type="Gene3D" id="3.30.530.20">
    <property type="match status" value="1"/>
</dbReference>
<evidence type="ECO:0000313" key="7">
    <source>
        <dbReference type="Proteomes" id="UP000275846"/>
    </source>
</evidence>
<dbReference type="InterPro" id="IPR023393">
    <property type="entry name" value="START-like_dom_sf"/>
</dbReference>
<dbReference type="InterPro" id="IPR008936">
    <property type="entry name" value="Rho_GTPase_activation_prot"/>
</dbReference>
<dbReference type="GO" id="GO:0007165">
    <property type="term" value="P:signal transduction"/>
    <property type="evidence" value="ECO:0007669"/>
    <property type="project" value="InterPro"/>
</dbReference>
<feature type="compositionally biased region" description="Polar residues" evidence="3">
    <location>
        <begin position="332"/>
        <end position="342"/>
    </location>
</feature>
<evidence type="ECO:0000256" key="2">
    <source>
        <dbReference type="ARBA" id="ARBA00022553"/>
    </source>
</evidence>
<dbReference type="GO" id="GO:0008289">
    <property type="term" value="F:lipid binding"/>
    <property type="evidence" value="ECO:0007669"/>
    <property type="project" value="InterPro"/>
</dbReference>
<dbReference type="GO" id="GO:0035023">
    <property type="term" value="P:regulation of Rho protein signal transduction"/>
    <property type="evidence" value="ECO:0007669"/>
    <property type="project" value="TreeGrafter"/>
</dbReference>
<reference evidence="6 7" key="2">
    <citation type="submission" date="2018-11" db="EMBL/GenBank/DDBJ databases">
        <authorList>
            <consortium name="Pathogen Informatics"/>
        </authorList>
    </citation>
    <scope>NUCLEOTIDE SEQUENCE [LARGE SCALE GENOMIC DNA]</scope>
    <source>
        <strain evidence="6 7">NST_G2</strain>
    </source>
</reference>
<dbReference type="PROSITE" id="PS50848">
    <property type="entry name" value="START"/>
    <property type="match status" value="1"/>
</dbReference>
<evidence type="ECO:0000256" key="3">
    <source>
        <dbReference type="SAM" id="MobiDB-lite"/>
    </source>
</evidence>
<evidence type="ECO:0000259" key="5">
    <source>
        <dbReference type="PROSITE" id="PS50848"/>
    </source>
</evidence>
<evidence type="ECO:0000313" key="6">
    <source>
        <dbReference type="EMBL" id="VDL89750.1"/>
    </source>
</evidence>
<dbReference type="Gene3D" id="1.10.555.10">
    <property type="entry name" value="Rho GTPase activation protein"/>
    <property type="match status" value="1"/>
</dbReference>
<gene>
    <name evidence="6" type="ORF">SSLN_LOCUS3365</name>
</gene>
<dbReference type="WBParaSite" id="SSLN_0000346801-mRNA-1">
    <property type="protein sequence ID" value="SSLN_0000346801-mRNA-1"/>
    <property type="gene ID" value="SSLN_0000346801"/>
</dbReference>
<dbReference type="OrthoDB" id="10003330at2759"/>
<organism evidence="8">
    <name type="scientific">Schistocephalus solidus</name>
    <name type="common">Tapeworm</name>
    <dbReference type="NCBI Taxonomy" id="70667"/>
    <lineage>
        <taxon>Eukaryota</taxon>
        <taxon>Metazoa</taxon>
        <taxon>Spiralia</taxon>
        <taxon>Lophotrochozoa</taxon>
        <taxon>Platyhelminthes</taxon>
        <taxon>Cestoda</taxon>
        <taxon>Eucestoda</taxon>
        <taxon>Diphyllobothriidea</taxon>
        <taxon>Diphyllobothriidae</taxon>
        <taxon>Schistocephalus</taxon>
    </lineage>
</organism>
<dbReference type="EMBL" id="UYSU01032518">
    <property type="protein sequence ID" value="VDL89750.1"/>
    <property type="molecule type" value="Genomic_DNA"/>
</dbReference>
<dbReference type="SUPFAM" id="SSF55961">
    <property type="entry name" value="Bet v1-like"/>
    <property type="match status" value="1"/>
</dbReference>
<feature type="domain" description="Rho-GAP" evidence="4">
    <location>
        <begin position="425"/>
        <end position="624"/>
    </location>
</feature>
<dbReference type="AlphaFoldDB" id="A0A183SGL7"/>
<evidence type="ECO:0000313" key="8">
    <source>
        <dbReference type="WBParaSite" id="SSLN_0000346801-mRNA-1"/>
    </source>
</evidence>
<accession>A0A183SGL7</accession>
<keyword evidence="7" id="KW-1185">Reference proteome</keyword>
<dbReference type="Pfam" id="PF01852">
    <property type="entry name" value="START"/>
    <property type="match status" value="1"/>
</dbReference>
<feature type="region of interest" description="Disordered" evidence="3">
    <location>
        <begin position="95"/>
        <end position="117"/>
    </location>
</feature>
<dbReference type="PROSITE" id="PS50238">
    <property type="entry name" value="RHOGAP"/>
    <property type="match status" value="1"/>
</dbReference>
<keyword evidence="1" id="KW-0343">GTPase activation</keyword>
<dbReference type="STRING" id="70667.A0A183SGL7"/>
<feature type="region of interest" description="Disordered" evidence="3">
    <location>
        <begin position="328"/>
        <end position="348"/>
    </location>
</feature>
<dbReference type="SMART" id="SM00324">
    <property type="entry name" value="RhoGAP"/>
    <property type="match status" value="1"/>
</dbReference>